<dbReference type="EMBL" id="SRYB01000020">
    <property type="protein sequence ID" value="TGY77782.1"/>
    <property type="molecule type" value="Genomic_DNA"/>
</dbReference>
<evidence type="ECO:0000313" key="2">
    <source>
        <dbReference type="Proteomes" id="UP000306319"/>
    </source>
</evidence>
<dbReference type="Proteomes" id="UP000306319">
    <property type="component" value="Unassembled WGS sequence"/>
</dbReference>
<name>A0AC61RFC3_9BACT</name>
<evidence type="ECO:0000313" key="1">
    <source>
        <dbReference type="EMBL" id="TGY77782.1"/>
    </source>
</evidence>
<protein>
    <submittedName>
        <fullName evidence="1">Type II toxin-antitoxin system YafQ family toxin</fullName>
    </submittedName>
</protein>
<organism evidence="1 2">
    <name type="scientific">Lepagella muris</name>
    <dbReference type="NCBI Taxonomy" id="3032870"/>
    <lineage>
        <taxon>Bacteria</taxon>
        <taxon>Pseudomonadati</taxon>
        <taxon>Bacteroidota</taxon>
        <taxon>Bacteroidia</taxon>
        <taxon>Bacteroidales</taxon>
        <taxon>Muribaculaceae</taxon>
        <taxon>Lepagella</taxon>
    </lineage>
</organism>
<reference evidence="1" key="1">
    <citation type="submission" date="2019-04" db="EMBL/GenBank/DDBJ databases">
        <title>Microbes associate with the intestines of laboratory mice.</title>
        <authorList>
            <person name="Navarre W."/>
            <person name="Wong E."/>
            <person name="Huang K."/>
            <person name="Tropini C."/>
            <person name="Ng K."/>
            <person name="Yu B."/>
        </authorList>
    </citation>
    <scope>NUCLEOTIDE SEQUENCE</scope>
    <source>
        <strain evidence="1">NM04_E33</strain>
    </source>
</reference>
<proteinExistence type="predicted"/>
<keyword evidence="2" id="KW-1185">Reference proteome</keyword>
<sequence>MKYTIRNTKKFDKDLIKCNKRGLPIKKIYEALTILQETGSLPDEYRPHKLHGKYEGLWECHLNGRNSDWVMIWDQNDFELTLLMLRTGSHSDLL</sequence>
<comment type="caution">
    <text evidence="1">The sequence shown here is derived from an EMBL/GenBank/DDBJ whole genome shotgun (WGS) entry which is preliminary data.</text>
</comment>
<accession>A0AC61RFC3</accession>
<gene>
    <name evidence="1" type="ORF">E5331_13165</name>
</gene>